<evidence type="ECO:0000313" key="3">
    <source>
        <dbReference type="Proteomes" id="UP000003824"/>
    </source>
</evidence>
<name>D6A1E6_STRV1</name>
<evidence type="ECO:0000256" key="1">
    <source>
        <dbReference type="SAM" id="MobiDB-lite"/>
    </source>
</evidence>
<dbReference type="AlphaFoldDB" id="D6A1E6"/>
<accession>D6A1E6</accession>
<proteinExistence type="predicted"/>
<feature type="region of interest" description="Disordered" evidence="1">
    <location>
        <begin position="31"/>
        <end position="65"/>
    </location>
</feature>
<reference evidence="3" key="1">
    <citation type="submission" date="2008-12" db="EMBL/GenBank/DDBJ databases">
        <title>Annotation of Streptomyces ghanaensis ATCC 14672.</title>
        <authorList>
            <consortium name="The Broad Institute Genome Sequencing Platform"/>
            <consortium name="Broad Institute Microbial Sequencing Center"/>
            <person name="Fischbach M."/>
            <person name="Ward D."/>
            <person name="Young S."/>
            <person name="Kodira C.D."/>
            <person name="Zeng Q."/>
            <person name="Koehrsen M."/>
            <person name="Godfrey P."/>
            <person name="Alvarado L."/>
            <person name="Berlin A.M."/>
            <person name="Borenstein D."/>
            <person name="Chen Z."/>
            <person name="Engels R."/>
            <person name="Freedman E."/>
            <person name="Gellesch M."/>
            <person name="Goldberg J."/>
            <person name="Griggs A."/>
            <person name="Gujja S."/>
            <person name="Heiman D.I."/>
            <person name="Hepburn T.A."/>
            <person name="Howarth C."/>
            <person name="Jen D."/>
            <person name="Larson L."/>
            <person name="Lewis B."/>
            <person name="Mehta T."/>
            <person name="Park D."/>
            <person name="Pearson M."/>
            <person name="Roberts A."/>
            <person name="Saif S."/>
            <person name="Shea T.D."/>
            <person name="Shenoy N."/>
            <person name="Sisk P."/>
            <person name="Stolte C."/>
            <person name="Sykes S.N."/>
            <person name="Walk T."/>
            <person name="White J."/>
            <person name="Yandava C."/>
            <person name="Straight P."/>
            <person name="Clardy J."/>
            <person name="Hung D."/>
            <person name="Kolter R."/>
            <person name="Mekalanos J."/>
            <person name="Walker S."/>
            <person name="Walsh C.T."/>
            <person name="Wieland B.L.C."/>
            <person name="Ilzarbe M."/>
            <person name="Galagan J."/>
            <person name="Nusbaum C."/>
            <person name="Birren B."/>
        </authorList>
    </citation>
    <scope>NUCLEOTIDE SEQUENCE [LARGE SCALE GENOMIC DNA]</scope>
    <source>
        <strain evidence="3">ATCC 14672 / DSM 40746 / JCM 4963 / KCTC 9882 / NRRL B-12104 / FH 1290</strain>
    </source>
</reference>
<dbReference type="Proteomes" id="UP000003824">
    <property type="component" value="Unassembled WGS sequence"/>
</dbReference>
<gene>
    <name evidence="2" type="ORF">SSFG_00762</name>
</gene>
<evidence type="ECO:0000313" key="2">
    <source>
        <dbReference type="EMBL" id="EFE65508.2"/>
    </source>
</evidence>
<dbReference type="EMBL" id="DS999641">
    <property type="protein sequence ID" value="EFE65508.2"/>
    <property type="molecule type" value="Genomic_DNA"/>
</dbReference>
<feature type="compositionally biased region" description="Basic and acidic residues" evidence="1">
    <location>
        <begin position="38"/>
        <end position="52"/>
    </location>
</feature>
<organism evidence="2 3">
    <name type="scientific">Streptomyces viridosporus (strain ATCC 14672 / DSM 40746 / JCM 4963 / KCTC 9882 / NRRL B-12104 / FH 1290)</name>
    <name type="common">Streptomyces ghanaensis</name>
    <dbReference type="NCBI Taxonomy" id="566461"/>
    <lineage>
        <taxon>Bacteria</taxon>
        <taxon>Bacillati</taxon>
        <taxon>Actinomycetota</taxon>
        <taxon>Actinomycetes</taxon>
        <taxon>Kitasatosporales</taxon>
        <taxon>Streptomycetaceae</taxon>
        <taxon>Streptomyces</taxon>
    </lineage>
</organism>
<protein>
    <submittedName>
        <fullName evidence="2">Predicted protein</fullName>
    </submittedName>
</protein>
<sequence length="65" mass="6866">MSTFPTTRQAPGRALGVALASLGPPVTHEWAEGLRAGQRQERQGSPPEDRRPQAAGAAEDLTITT</sequence>